<name>W2SS04_NECAM</name>
<dbReference type="OrthoDB" id="5826574at2759"/>
<protein>
    <submittedName>
        <fullName evidence="1">Uncharacterized protein</fullName>
    </submittedName>
</protein>
<evidence type="ECO:0000313" key="1">
    <source>
        <dbReference type="EMBL" id="ETN72263.1"/>
    </source>
</evidence>
<dbReference type="KEGG" id="nai:NECAME_18932"/>
<reference evidence="2" key="1">
    <citation type="journal article" date="2014" name="Nat. Genet.">
        <title>Genome of the human hookworm Necator americanus.</title>
        <authorList>
            <person name="Tang Y.T."/>
            <person name="Gao X."/>
            <person name="Rosa B.A."/>
            <person name="Abubucker S."/>
            <person name="Hallsworth-Pepin K."/>
            <person name="Martin J."/>
            <person name="Tyagi R."/>
            <person name="Heizer E."/>
            <person name="Zhang X."/>
            <person name="Bhonagiri-Palsikar V."/>
            <person name="Minx P."/>
            <person name="Warren W.C."/>
            <person name="Wang Q."/>
            <person name="Zhan B."/>
            <person name="Hotez P.J."/>
            <person name="Sternberg P.W."/>
            <person name="Dougall A."/>
            <person name="Gaze S.T."/>
            <person name="Mulvenna J."/>
            <person name="Sotillo J."/>
            <person name="Ranganathan S."/>
            <person name="Rabelo E.M."/>
            <person name="Wilson R.K."/>
            <person name="Felgner P.L."/>
            <person name="Bethony J."/>
            <person name="Hawdon J.M."/>
            <person name="Gasser R.B."/>
            <person name="Loukas A."/>
            <person name="Mitreva M."/>
        </authorList>
    </citation>
    <scope>NUCLEOTIDE SEQUENCE [LARGE SCALE GENOMIC DNA]</scope>
</reference>
<sequence>RKNRREGEADKERLPVSLWNPKTGLVSWNQSYVFPCRSLECSTVCYFQEFVEECPEAKEALLKLNVGQIHSIAITIHPVSFERMTQECRNVHDTDHMKKKMLGIED</sequence>
<dbReference type="Proteomes" id="UP000053676">
    <property type="component" value="Unassembled WGS sequence"/>
</dbReference>
<dbReference type="AlphaFoldDB" id="W2SS04"/>
<evidence type="ECO:0000313" key="2">
    <source>
        <dbReference type="Proteomes" id="UP000053676"/>
    </source>
</evidence>
<feature type="non-terminal residue" evidence="1">
    <location>
        <position position="1"/>
    </location>
</feature>
<gene>
    <name evidence="1" type="ORF">NECAME_18932</name>
</gene>
<organism evidence="1 2">
    <name type="scientific">Necator americanus</name>
    <name type="common">Human hookworm</name>
    <dbReference type="NCBI Taxonomy" id="51031"/>
    <lineage>
        <taxon>Eukaryota</taxon>
        <taxon>Metazoa</taxon>
        <taxon>Ecdysozoa</taxon>
        <taxon>Nematoda</taxon>
        <taxon>Chromadorea</taxon>
        <taxon>Rhabditida</taxon>
        <taxon>Rhabditina</taxon>
        <taxon>Rhabditomorpha</taxon>
        <taxon>Strongyloidea</taxon>
        <taxon>Ancylostomatidae</taxon>
        <taxon>Bunostominae</taxon>
        <taxon>Necator</taxon>
    </lineage>
</organism>
<proteinExistence type="predicted"/>
<keyword evidence="2" id="KW-1185">Reference proteome</keyword>
<dbReference type="EMBL" id="KI664949">
    <property type="protein sequence ID" value="ETN72263.1"/>
    <property type="molecule type" value="Genomic_DNA"/>
</dbReference>
<accession>W2SS04</accession>